<dbReference type="Pfam" id="PF13378">
    <property type="entry name" value="MR_MLE_C"/>
    <property type="match status" value="1"/>
</dbReference>
<keyword evidence="5" id="KW-0058">Aromatic hydrocarbons catabolism</keyword>
<keyword evidence="6" id="KW-0464">Manganese</keyword>
<dbReference type="PROSITE" id="PS00908">
    <property type="entry name" value="MR_MLE_1"/>
    <property type="match status" value="1"/>
</dbReference>
<keyword evidence="7" id="KW-0413">Isomerase</keyword>
<evidence type="ECO:0000256" key="7">
    <source>
        <dbReference type="ARBA" id="ARBA00023235"/>
    </source>
</evidence>
<dbReference type="CDD" id="cd03318">
    <property type="entry name" value="MLE"/>
    <property type="match status" value="1"/>
</dbReference>
<evidence type="ECO:0000256" key="6">
    <source>
        <dbReference type="ARBA" id="ARBA00023211"/>
    </source>
</evidence>
<feature type="domain" description="Mandelate racemase/muconate lactonizing enzyme C-terminal" evidence="8">
    <location>
        <begin position="144"/>
        <end position="240"/>
    </location>
</feature>
<reference evidence="9 10" key="1">
    <citation type="submission" date="2016-03" db="EMBL/GenBank/DDBJ databases">
        <title>Genome sequencing of Psychrobacter alimentarius PAMC 27889.</title>
        <authorList>
            <person name="Lee J."/>
            <person name="Kim O.-S."/>
        </authorList>
    </citation>
    <scope>NUCLEOTIDE SEQUENCE [LARGE SCALE GENOMIC DNA]</scope>
    <source>
        <strain evidence="9 10">PAMC 27889</strain>
    </source>
</reference>
<evidence type="ECO:0000256" key="4">
    <source>
        <dbReference type="ARBA" id="ARBA00022723"/>
    </source>
</evidence>
<gene>
    <name evidence="9" type="ORF">A3K91_1581</name>
</gene>
<dbReference type="PANTHER" id="PTHR48073">
    <property type="entry name" value="O-SUCCINYLBENZOATE SYNTHASE-RELATED"/>
    <property type="match status" value="1"/>
</dbReference>
<evidence type="ECO:0000313" key="9">
    <source>
        <dbReference type="EMBL" id="AMT97182.1"/>
    </source>
</evidence>
<evidence type="ECO:0000256" key="5">
    <source>
        <dbReference type="ARBA" id="ARBA00022797"/>
    </source>
</evidence>
<dbReference type="Gene3D" id="3.30.390.10">
    <property type="entry name" value="Enolase-like, N-terminal domain"/>
    <property type="match status" value="1"/>
</dbReference>
<sequence length="390" mass="42331">MIRSINTLLVPIPTIRAHKLACTVMNEQVLVLVHIQTEDGYEGWGEATTIGGLSYADESPHSIKTNIDTYFTPLLLKEQPASAAKAMQLLNIHINGNRFAKCAIETALLDIEGKRLNLPISELIGGRVRDRIEVAWTLASGNTATDINEAKQMVAQNRHRIFKLKIGSRPILDDVAHVLAIKQALPNCRITVDVNQAWTELEAMKGISLLQNGGVDLIEQPVSMRNKSALKRLTEHFDVPIMADEVVQDPQNAFQLAADHCADVFAVKINQAGGLKAACLIGQMAHLAGVELYGGTMLEGPIGTAASAHVFSTYPSLRFDTELFGPLLLTEDVLAQPLDYQDFGLNVPTGAGLGIEVDSDKVYHYAKQAAAMLTTSSSLDYASNAYSETV</sequence>
<evidence type="ECO:0000256" key="1">
    <source>
        <dbReference type="ARBA" id="ARBA00001936"/>
    </source>
</evidence>
<comment type="cofactor">
    <cofactor evidence="1">
        <name>Mn(2+)</name>
        <dbReference type="ChEBI" id="CHEBI:29035"/>
    </cofactor>
</comment>
<dbReference type="SMART" id="SM00922">
    <property type="entry name" value="MR_MLE"/>
    <property type="match status" value="1"/>
</dbReference>
<dbReference type="Proteomes" id="UP000076104">
    <property type="component" value="Chromosome"/>
</dbReference>
<dbReference type="SFLD" id="SFLDG00180">
    <property type="entry name" value="muconate_cycloisomerase"/>
    <property type="match status" value="1"/>
</dbReference>
<dbReference type="NCBIfam" id="TIGR02534">
    <property type="entry name" value="mucon_cyclo"/>
    <property type="match status" value="1"/>
</dbReference>
<evidence type="ECO:0000256" key="3">
    <source>
        <dbReference type="ARBA" id="ARBA00008031"/>
    </source>
</evidence>
<comment type="similarity">
    <text evidence="3">Belongs to the mandelate racemase/muconate lactonizing enzyme family.</text>
</comment>
<protein>
    <submittedName>
        <fullName evidence="9">Muconate cycloisomerase</fullName>
    </submittedName>
</protein>
<dbReference type="GeneID" id="33060118"/>
<evidence type="ECO:0000313" key="10">
    <source>
        <dbReference type="Proteomes" id="UP000076104"/>
    </source>
</evidence>
<dbReference type="SUPFAM" id="SSF51604">
    <property type="entry name" value="Enolase C-terminal domain-like"/>
    <property type="match status" value="1"/>
</dbReference>
<dbReference type="InterPro" id="IPR029017">
    <property type="entry name" value="Enolase-like_N"/>
</dbReference>
<organism evidence="9 10">
    <name type="scientific">Psychrobacter alimentarius</name>
    <dbReference type="NCBI Taxonomy" id="261164"/>
    <lineage>
        <taxon>Bacteria</taxon>
        <taxon>Pseudomonadati</taxon>
        <taxon>Pseudomonadota</taxon>
        <taxon>Gammaproteobacteria</taxon>
        <taxon>Moraxellales</taxon>
        <taxon>Moraxellaceae</taxon>
        <taxon>Psychrobacter</taxon>
    </lineage>
</organism>
<keyword evidence="10" id="KW-1185">Reference proteome</keyword>
<dbReference type="Gene3D" id="3.20.20.120">
    <property type="entry name" value="Enolase-like C-terminal domain"/>
    <property type="match status" value="1"/>
</dbReference>
<name>A0ABM5ZYI1_9GAMM</name>
<dbReference type="PROSITE" id="PS00909">
    <property type="entry name" value="MR_MLE_2"/>
    <property type="match status" value="1"/>
</dbReference>
<dbReference type="SFLD" id="SFLDG01258">
    <property type="entry name" value="(chloro)muconate_cycloisomeras"/>
    <property type="match status" value="1"/>
</dbReference>
<accession>A0ABM5ZYI1</accession>
<dbReference type="InterPro" id="IPR018110">
    <property type="entry name" value="Mandel_Rmase/mucon_lact_enz_CS"/>
</dbReference>
<dbReference type="InterPro" id="IPR013342">
    <property type="entry name" value="Mandelate_racemase_C"/>
</dbReference>
<dbReference type="InterPro" id="IPR013341">
    <property type="entry name" value="Mandelate_racemase_N_dom"/>
</dbReference>
<dbReference type="SFLD" id="SFLDS00001">
    <property type="entry name" value="Enolase"/>
    <property type="match status" value="1"/>
</dbReference>
<dbReference type="PANTHER" id="PTHR48073:SF2">
    <property type="entry name" value="O-SUCCINYLBENZOATE SYNTHASE"/>
    <property type="match status" value="1"/>
</dbReference>
<dbReference type="InterPro" id="IPR029065">
    <property type="entry name" value="Enolase_C-like"/>
</dbReference>
<evidence type="ECO:0000256" key="2">
    <source>
        <dbReference type="ARBA" id="ARBA00005211"/>
    </source>
</evidence>
<proteinExistence type="inferred from homology"/>
<comment type="pathway">
    <text evidence="2">Aromatic compound metabolism.</text>
</comment>
<dbReference type="RefSeq" id="WP_062844780.1">
    <property type="nucleotide sequence ID" value="NZ_CP014945.1"/>
</dbReference>
<dbReference type="Pfam" id="PF02746">
    <property type="entry name" value="MR_MLE_N"/>
    <property type="match status" value="1"/>
</dbReference>
<dbReference type="InterPro" id="IPR036849">
    <property type="entry name" value="Enolase-like_C_sf"/>
</dbReference>
<keyword evidence="4" id="KW-0479">Metal-binding</keyword>
<evidence type="ECO:0000259" key="8">
    <source>
        <dbReference type="SMART" id="SM00922"/>
    </source>
</evidence>
<dbReference type="SUPFAM" id="SSF54826">
    <property type="entry name" value="Enolase N-terminal domain-like"/>
    <property type="match status" value="1"/>
</dbReference>
<dbReference type="EMBL" id="CP014945">
    <property type="protein sequence ID" value="AMT97182.1"/>
    <property type="molecule type" value="Genomic_DNA"/>
</dbReference>
<dbReference type="InterPro" id="IPR013370">
    <property type="entry name" value="Chloromuconate_cycloisomerase"/>
</dbReference>